<keyword evidence="1 4" id="KW-0808">Transferase</keyword>
<dbReference type="EMBL" id="LICS01000001">
    <property type="protein sequence ID" value="KRO96539.1"/>
    <property type="molecule type" value="Genomic_DNA"/>
</dbReference>
<dbReference type="GO" id="GO:0016746">
    <property type="term" value="F:acyltransferase activity"/>
    <property type="evidence" value="ECO:0007669"/>
    <property type="project" value="UniProtKB-KW"/>
</dbReference>
<sequence length="214" mass="23896">MKPQFKHLGKGSVFFKPQYMKLFGSNISVGDFATFIAAPDDYIQMTGWDAGDWAGEINIGHYVLISPGVRIMAALKVSIDDACMFGHGACITDADWHGIYDRTKVVGEPKPVMLEKNVWVGEDAMICKGVTIGENSIIGARSVVTRDVPANCIYAGNPASFIRNLDEGEFITRKDFFKDPAKLAHDFDLLDRHILGKNTLWSWIKSIIWRDKTH</sequence>
<dbReference type="PANTHER" id="PTHR23416">
    <property type="entry name" value="SIALIC ACID SYNTHASE-RELATED"/>
    <property type="match status" value="1"/>
</dbReference>
<dbReference type="SUPFAM" id="SSF51161">
    <property type="entry name" value="Trimeric LpxA-like enzymes"/>
    <property type="match status" value="1"/>
</dbReference>
<dbReference type="Gene3D" id="2.160.10.10">
    <property type="entry name" value="Hexapeptide repeat proteins"/>
    <property type="match status" value="1"/>
</dbReference>
<dbReference type="AlphaFoldDB" id="A0A0R2UGH7"/>
<evidence type="ECO:0000313" key="4">
    <source>
        <dbReference type="EMBL" id="KRO96539.1"/>
    </source>
</evidence>
<organism evidence="4 5">
    <name type="scientific">SAR86 cluster bacterium BACL1 MAG-120820-bin45</name>
    <dbReference type="NCBI Taxonomy" id="1655612"/>
    <lineage>
        <taxon>Bacteria</taxon>
        <taxon>Pseudomonadati</taxon>
        <taxon>Pseudomonadota</taxon>
        <taxon>Gammaproteobacteria</taxon>
        <taxon>SAR86 cluster</taxon>
    </lineage>
</organism>
<dbReference type="CDD" id="cd04647">
    <property type="entry name" value="LbH_MAT_like"/>
    <property type="match status" value="1"/>
</dbReference>
<dbReference type="STRING" id="1655612.ABS10_04055"/>
<protein>
    <submittedName>
        <fullName evidence="4">Acetyltransferase</fullName>
    </submittedName>
</protein>
<keyword evidence="2" id="KW-0677">Repeat</keyword>
<accession>A0A0R2UGH7</accession>
<dbReference type="InterPro" id="IPR018357">
    <property type="entry name" value="Hexapep_transf_CS"/>
</dbReference>
<evidence type="ECO:0000256" key="2">
    <source>
        <dbReference type="ARBA" id="ARBA00022737"/>
    </source>
</evidence>
<dbReference type="InterPro" id="IPR051159">
    <property type="entry name" value="Hexapeptide_acetyltransf"/>
</dbReference>
<dbReference type="PROSITE" id="PS00101">
    <property type="entry name" value="HEXAPEP_TRANSFERASES"/>
    <property type="match status" value="1"/>
</dbReference>
<dbReference type="InterPro" id="IPR011004">
    <property type="entry name" value="Trimer_LpxA-like_sf"/>
</dbReference>
<keyword evidence="3" id="KW-0012">Acyltransferase</keyword>
<comment type="caution">
    <text evidence="4">The sequence shown here is derived from an EMBL/GenBank/DDBJ whole genome shotgun (WGS) entry which is preliminary data.</text>
</comment>
<reference evidence="4 5" key="1">
    <citation type="submission" date="2015-10" db="EMBL/GenBank/DDBJ databases">
        <title>Metagenome-Assembled Genomes uncover a global brackish microbiome.</title>
        <authorList>
            <person name="Hugerth L.W."/>
            <person name="Larsson J."/>
            <person name="Alneberg J."/>
            <person name="Lindh M.V."/>
            <person name="Legrand C."/>
            <person name="Pinhassi J."/>
            <person name="Andersson A.F."/>
        </authorList>
    </citation>
    <scope>NUCLEOTIDE SEQUENCE [LARGE SCALE GENOMIC DNA]</scope>
    <source>
        <strain evidence="4">BACL1 MAG-120820-bin45</strain>
    </source>
</reference>
<dbReference type="Proteomes" id="UP000051027">
    <property type="component" value="Unassembled WGS sequence"/>
</dbReference>
<dbReference type="Pfam" id="PF00132">
    <property type="entry name" value="Hexapep"/>
    <property type="match status" value="1"/>
</dbReference>
<name>A0A0R2UGH7_9GAMM</name>
<proteinExistence type="predicted"/>
<gene>
    <name evidence="4" type="ORF">ABS10_04055</name>
</gene>
<evidence type="ECO:0000313" key="5">
    <source>
        <dbReference type="Proteomes" id="UP000051027"/>
    </source>
</evidence>
<evidence type="ECO:0000256" key="3">
    <source>
        <dbReference type="ARBA" id="ARBA00023315"/>
    </source>
</evidence>
<dbReference type="InterPro" id="IPR001451">
    <property type="entry name" value="Hexapep"/>
</dbReference>
<evidence type="ECO:0000256" key="1">
    <source>
        <dbReference type="ARBA" id="ARBA00022679"/>
    </source>
</evidence>